<comment type="similarity">
    <text evidence="9">Belongs to the GSP H family.</text>
</comment>
<keyword evidence="6" id="KW-0812">Transmembrane</keyword>
<accession>A0A4R5LUZ1</accession>
<dbReference type="AlphaFoldDB" id="A0A4R5LUZ1"/>
<evidence type="ECO:0000256" key="8">
    <source>
        <dbReference type="ARBA" id="ARBA00023136"/>
    </source>
</evidence>
<dbReference type="Gene3D" id="3.30.700.10">
    <property type="entry name" value="Glycoprotein, Type 4 Pilin"/>
    <property type="match status" value="1"/>
</dbReference>
<dbReference type="Proteomes" id="UP000295554">
    <property type="component" value="Unassembled WGS sequence"/>
</dbReference>
<feature type="domain" description="General secretion pathway GspH" evidence="11">
    <location>
        <begin position="51"/>
        <end position="146"/>
    </location>
</feature>
<dbReference type="Pfam" id="PF12019">
    <property type="entry name" value="GspH"/>
    <property type="match status" value="1"/>
</dbReference>
<evidence type="ECO:0000256" key="1">
    <source>
        <dbReference type="ARBA" id="ARBA00004377"/>
    </source>
</evidence>
<reference evidence="12 13" key="1">
    <citation type="submission" date="2019-03" db="EMBL/GenBank/DDBJ databases">
        <title>Seongchinamella monodicae gen. nov., sp. nov., a novel member of the Gammaproteobacteria isolated from a tidal mudflat of beach.</title>
        <authorList>
            <person name="Yang H.G."/>
            <person name="Kang J.W."/>
            <person name="Lee S.D."/>
        </authorList>
    </citation>
    <scope>NUCLEOTIDE SEQUENCE [LARGE SCALE GENOMIC DNA]</scope>
    <source>
        <strain evidence="12 13">GH4-78</strain>
    </source>
</reference>
<keyword evidence="3" id="KW-1003">Cell membrane</keyword>
<dbReference type="GO" id="GO:0005886">
    <property type="term" value="C:plasma membrane"/>
    <property type="evidence" value="ECO:0007669"/>
    <property type="project" value="UniProtKB-SubCell"/>
</dbReference>
<evidence type="ECO:0000256" key="2">
    <source>
        <dbReference type="ARBA" id="ARBA00021549"/>
    </source>
</evidence>
<gene>
    <name evidence="12" type="primary">gspH</name>
    <name evidence="12" type="ORF">E2F43_03085</name>
</gene>
<name>A0A4R5LUZ1_9GAMM</name>
<evidence type="ECO:0000256" key="9">
    <source>
        <dbReference type="ARBA" id="ARBA00025772"/>
    </source>
</evidence>
<organism evidence="12 13">
    <name type="scientific">Seongchinamella unica</name>
    <dbReference type="NCBI Taxonomy" id="2547392"/>
    <lineage>
        <taxon>Bacteria</taxon>
        <taxon>Pseudomonadati</taxon>
        <taxon>Pseudomonadota</taxon>
        <taxon>Gammaproteobacteria</taxon>
        <taxon>Cellvibrionales</taxon>
        <taxon>Halieaceae</taxon>
        <taxon>Seongchinamella</taxon>
    </lineage>
</organism>
<keyword evidence="8" id="KW-0472">Membrane</keyword>
<dbReference type="InterPro" id="IPR012902">
    <property type="entry name" value="N_methyl_site"/>
</dbReference>
<evidence type="ECO:0000259" key="11">
    <source>
        <dbReference type="Pfam" id="PF12019"/>
    </source>
</evidence>
<dbReference type="Pfam" id="PF07963">
    <property type="entry name" value="N_methyl"/>
    <property type="match status" value="1"/>
</dbReference>
<comment type="subcellular location">
    <subcellularLocation>
        <location evidence="1">Cell inner membrane</location>
        <topology evidence="1">Single-pass membrane protein</topology>
    </subcellularLocation>
</comment>
<evidence type="ECO:0000256" key="6">
    <source>
        <dbReference type="ARBA" id="ARBA00022692"/>
    </source>
</evidence>
<dbReference type="SUPFAM" id="SSF54523">
    <property type="entry name" value="Pili subunits"/>
    <property type="match status" value="1"/>
</dbReference>
<dbReference type="NCBIfam" id="TIGR02532">
    <property type="entry name" value="IV_pilin_GFxxxE"/>
    <property type="match status" value="1"/>
</dbReference>
<evidence type="ECO:0000256" key="10">
    <source>
        <dbReference type="ARBA" id="ARBA00030775"/>
    </source>
</evidence>
<comment type="caution">
    <text evidence="12">The sequence shown here is derived from an EMBL/GenBank/DDBJ whole genome shotgun (WGS) entry which is preliminary data.</text>
</comment>
<evidence type="ECO:0000256" key="7">
    <source>
        <dbReference type="ARBA" id="ARBA00022989"/>
    </source>
</evidence>
<evidence type="ECO:0000313" key="12">
    <source>
        <dbReference type="EMBL" id="TDG15233.1"/>
    </source>
</evidence>
<evidence type="ECO:0000256" key="4">
    <source>
        <dbReference type="ARBA" id="ARBA00022481"/>
    </source>
</evidence>
<keyword evidence="13" id="KW-1185">Reference proteome</keyword>
<sequence length="165" mass="17202">MVSRKRGHRAMAAGFSLMELLVVIAILGLVAGVTAARLSDPNQSTSLKAESRKLITHLRATRSKALGESRIYTVESAEDGSGYAIRPGEEDIKLPQGIELSLQAGAGSAKTIGTRPSIRFFPDGSASGGVITLRGLAGQRKVAVNWMTGEVAQAASEEAINAPAS</sequence>
<keyword evidence="4" id="KW-0488">Methylation</keyword>
<keyword evidence="5" id="KW-0997">Cell inner membrane</keyword>
<dbReference type="RefSeq" id="WP_133209430.1">
    <property type="nucleotide sequence ID" value="NZ_SMSE01000001.1"/>
</dbReference>
<dbReference type="EMBL" id="SMSE01000001">
    <property type="protein sequence ID" value="TDG15233.1"/>
    <property type="molecule type" value="Genomic_DNA"/>
</dbReference>
<dbReference type="GO" id="GO:0015627">
    <property type="term" value="C:type II protein secretion system complex"/>
    <property type="evidence" value="ECO:0007669"/>
    <property type="project" value="InterPro"/>
</dbReference>
<protein>
    <recommendedName>
        <fullName evidence="2">Type II secretion system protein H</fullName>
    </recommendedName>
    <alternativeName>
        <fullName evidence="10">General secretion pathway protein H</fullName>
    </alternativeName>
</protein>
<evidence type="ECO:0000256" key="3">
    <source>
        <dbReference type="ARBA" id="ARBA00022475"/>
    </source>
</evidence>
<evidence type="ECO:0000256" key="5">
    <source>
        <dbReference type="ARBA" id="ARBA00022519"/>
    </source>
</evidence>
<keyword evidence="7" id="KW-1133">Transmembrane helix</keyword>
<dbReference type="OrthoDB" id="8481584at2"/>
<dbReference type="GO" id="GO:0015628">
    <property type="term" value="P:protein secretion by the type II secretion system"/>
    <property type="evidence" value="ECO:0007669"/>
    <property type="project" value="InterPro"/>
</dbReference>
<evidence type="ECO:0000313" key="13">
    <source>
        <dbReference type="Proteomes" id="UP000295554"/>
    </source>
</evidence>
<proteinExistence type="inferred from homology"/>
<dbReference type="InterPro" id="IPR022346">
    <property type="entry name" value="T2SS_GspH"/>
</dbReference>
<dbReference type="InterPro" id="IPR045584">
    <property type="entry name" value="Pilin-like"/>
</dbReference>